<dbReference type="NCBIfam" id="TIGR02044">
    <property type="entry name" value="CueR"/>
    <property type="match status" value="1"/>
</dbReference>
<keyword evidence="5" id="KW-0804">Transcription</keyword>
<dbReference type="Pfam" id="PF13411">
    <property type="entry name" value="MerR_1"/>
    <property type="match status" value="1"/>
</dbReference>
<dbReference type="CDD" id="cd01108">
    <property type="entry name" value="HTH_CueR"/>
    <property type="match status" value="1"/>
</dbReference>
<feature type="domain" description="HTH merR-type" evidence="6">
    <location>
        <begin position="1"/>
        <end position="69"/>
    </location>
</feature>
<keyword evidence="2" id="KW-0963">Cytoplasm</keyword>
<dbReference type="GO" id="GO:0005737">
    <property type="term" value="C:cytoplasm"/>
    <property type="evidence" value="ECO:0007669"/>
    <property type="project" value="UniProtKB-SubCell"/>
</dbReference>
<dbReference type="OrthoDB" id="9808480at2"/>
<dbReference type="Proteomes" id="UP000078224">
    <property type="component" value="Unassembled WGS sequence"/>
</dbReference>
<dbReference type="PANTHER" id="PTHR30204">
    <property type="entry name" value="REDOX-CYCLING DRUG-SENSING TRANSCRIPTIONAL ACTIVATOR SOXR"/>
    <property type="match status" value="1"/>
</dbReference>
<comment type="subcellular location">
    <subcellularLocation>
        <location evidence="1">Cytoplasm</location>
    </subcellularLocation>
</comment>
<reference evidence="7 8" key="1">
    <citation type="submission" date="2016-04" db="EMBL/GenBank/DDBJ databases">
        <title>ATOL: Assembling a taxonomically balanced genome-scale reconstruction of the evolutionary history of the Enterobacteriaceae.</title>
        <authorList>
            <person name="Plunkett G.III."/>
            <person name="Neeno-Eckwall E.C."/>
            <person name="Glasner J.D."/>
            <person name="Perna N.T."/>
        </authorList>
    </citation>
    <scope>NUCLEOTIDE SEQUENCE [LARGE SCALE GENOMIC DNA]</scope>
    <source>
        <strain evidence="7 8">ATCC 35613</strain>
    </source>
</reference>
<dbReference type="EMBL" id="LXEW01000026">
    <property type="protein sequence ID" value="OAT51959.1"/>
    <property type="molecule type" value="Genomic_DNA"/>
</dbReference>
<dbReference type="GO" id="GO:0045893">
    <property type="term" value="P:positive regulation of DNA-templated transcription"/>
    <property type="evidence" value="ECO:0007669"/>
    <property type="project" value="InterPro"/>
</dbReference>
<dbReference type="PRINTS" id="PR00040">
    <property type="entry name" value="HTHMERR"/>
</dbReference>
<evidence type="ECO:0000313" key="7">
    <source>
        <dbReference type="EMBL" id="OAT51959.1"/>
    </source>
</evidence>
<name>A0A1B7JVL6_9GAMM</name>
<dbReference type="GO" id="GO:0005507">
    <property type="term" value="F:copper ion binding"/>
    <property type="evidence" value="ECO:0007669"/>
    <property type="project" value="InterPro"/>
</dbReference>
<evidence type="ECO:0000259" key="6">
    <source>
        <dbReference type="PROSITE" id="PS50937"/>
    </source>
</evidence>
<dbReference type="InterPro" id="IPR000551">
    <property type="entry name" value="MerR-type_HTH_dom"/>
</dbReference>
<evidence type="ECO:0000256" key="2">
    <source>
        <dbReference type="ARBA" id="ARBA00022490"/>
    </source>
</evidence>
<dbReference type="AlphaFoldDB" id="A0A1B7JVL6"/>
<evidence type="ECO:0000313" key="8">
    <source>
        <dbReference type="Proteomes" id="UP000078224"/>
    </source>
</evidence>
<dbReference type="RefSeq" id="WP_068908451.1">
    <property type="nucleotide sequence ID" value="NZ_LXEW01000026.1"/>
</dbReference>
<dbReference type="SMART" id="SM00422">
    <property type="entry name" value="HTH_MERR"/>
    <property type="match status" value="1"/>
</dbReference>
<keyword evidence="8" id="KW-1185">Reference proteome</keyword>
<organism evidence="7 8">
    <name type="scientific">Providencia heimbachae ATCC 35613</name>
    <dbReference type="NCBI Taxonomy" id="1354272"/>
    <lineage>
        <taxon>Bacteria</taxon>
        <taxon>Pseudomonadati</taxon>
        <taxon>Pseudomonadota</taxon>
        <taxon>Gammaproteobacteria</taxon>
        <taxon>Enterobacterales</taxon>
        <taxon>Morganellaceae</taxon>
        <taxon>Providencia</taxon>
    </lineage>
</organism>
<dbReference type="PANTHER" id="PTHR30204:SF94">
    <property type="entry name" value="HEAVY METAL-DEPENDENT TRANSCRIPTIONAL REGULATOR HI_0293-RELATED"/>
    <property type="match status" value="1"/>
</dbReference>
<proteinExistence type="predicted"/>
<dbReference type="InterPro" id="IPR011789">
    <property type="entry name" value="CueR"/>
</dbReference>
<evidence type="ECO:0000256" key="5">
    <source>
        <dbReference type="ARBA" id="ARBA00023163"/>
    </source>
</evidence>
<gene>
    <name evidence="7" type="ORF">M998_1724</name>
</gene>
<keyword evidence="4" id="KW-0238">DNA-binding</keyword>
<evidence type="ECO:0000256" key="4">
    <source>
        <dbReference type="ARBA" id="ARBA00023125"/>
    </source>
</evidence>
<dbReference type="InterPro" id="IPR009061">
    <property type="entry name" value="DNA-bd_dom_put_sf"/>
</dbReference>
<evidence type="ECO:0000256" key="3">
    <source>
        <dbReference type="ARBA" id="ARBA00023015"/>
    </source>
</evidence>
<dbReference type="InterPro" id="IPR047057">
    <property type="entry name" value="MerR_fam"/>
</dbReference>
<dbReference type="PATRIC" id="fig|1354272.4.peg.1756"/>
<dbReference type="PROSITE" id="PS50937">
    <property type="entry name" value="HTH_MERR_2"/>
    <property type="match status" value="1"/>
</dbReference>
<dbReference type="Gene3D" id="1.10.1660.10">
    <property type="match status" value="1"/>
</dbReference>
<accession>A0A1B7JVL6</accession>
<dbReference type="SUPFAM" id="SSF46955">
    <property type="entry name" value="Putative DNA-binding domain"/>
    <property type="match status" value="1"/>
</dbReference>
<dbReference type="GO" id="GO:0003700">
    <property type="term" value="F:DNA-binding transcription factor activity"/>
    <property type="evidence" value="ECO:0007669"/>
    <property type="project" value="InterPro"/>
</dbReference>
<dbReference type="GO" id="GO:0003677">
    <property type="term" value="F:DNA binding"/>
    <property type="evidence" value="ECO:0007669"/>
    <property type="project" value="UniProtKB-KW"/>
</dbReference>
<protein>
    <submittedName>
        <fullName evidence="7">MerR family transcriptional regulator</fullName>
    </submittedName>
</protein>
<keyword evidence="3" id="KW-0805">Transcription regulation</keyword>
<comment type="caution">
    <text evidence="7">The sequence shown here is derived from an EMBL/GenBank/DDBJ whole genome shotgun (WGS) entry which is preliminary data.</text>
</comment>
<dbReference type="PROSITE" id="PS00552">
    <property type="entry name" value="HTH_MERR_1"/>
    <property type="match status" value="1"/>
</dbReference>
<evidence type="ECO:0000256" key="1">
    <source>
        <dbReference type="ARBA" id="ARBA00004496"/>
    </source>
</evidence>
<sequence>MNIGQAAKLSGISAKMIRYYEQTGLIPKARRSDAGYRHYSSSDVESFHLIRRARDLGFSTEQISALLILWRNSHRTSADVKLMALTHLSELKEKITELQDMAHTLEQLTQNCHGNDQPDCPIITSLIEPTGKMDKKGTKLSQFNRYKPVSTVKCACS</sequence>